<sequence length="228" mass="25994">MVATFTLKFLKTQWRSFANAHPLARGVISYAVIWPTSSLIQQTIEGRDLKNYDWMRCLRYGLFGALYVAPTLYGWVRLSSAMWPQMNLRVGITKAAVEQISYGPFAGTSFFFVMSLLEGRNVEEAVQEVKDKFPKAFEVGICIWPVIQTINFSMVPEQHRVVFVSVCSLAWTTFLAYMHTKNVHEEEAEDDEKPSSEQKLTQQPLSIQPMSLTTNESLVLKVKRALTL</sequence>
<comment type="subcellular location">
    <subcellularLocation>
        <location evidence="1">Membrane</location>
        <topology evidence="1">Multi-pass membrane protein</topology>
    </subcellularLocation>
</comment>
<evidence type="ECO:0000313" key="8">
    <source>
        <dbReference type="EMBL" id="JAD05481.1"/>
    </source>
</evidence>
<dbReference type="GO" id="GO:0016020">
    <property type="term" value="C:membrane"/>
    <property type="evidence" value="ECO:0007669"/>
    <property type="project" value="UniProtKB-SubCell"/>
</dbReference>
<evidence type="ECO:0000256" key="1">
    <source>
        <dbReference type="ARBA" id="ARBA00004141"/>
    </source>
</evidence>
<feature type="region of interest" description="Disordered" evidence="7">
    <location>
        <begin position="185"/>
        <end position="206"/>
    </location>
</feature>
<dbReference type="PANTHER" id="PTHR11266">
    <property type="entry name" value="PEROXISOMAL MEMBRANE PROTEIN 2, PXMP2 MPV17"/>
    <property type="match status" value="1"/>
</dbReference>
<organism evidence="8">
    <name type="scientific">Zeugodacus cucurbitae</name>
    <name type="common">Melon fruit fly</name>
    <name type="synonym">Bactrocera cucurbitae</name>
    <dbReference type="NCBI Taxonomy" id="28588"/>
    <lineage>
        <taxon>Eukaryota</taxon>
        <taxon>Metazoa</taxon>
        <taxon>Ecdysozoa</taxon>
        <taxon>Arthropoda</taxon>
        <taxon>Hexapoda</taxon>
        <taxon>Insecta</taxon>
        <taxon>Pterygota</taxon>
        <taxon>Neoptera</taxon>
        <taxon>Endopterygota</taxon>
        <taxon>Diptera</taxon>
        <taxon>Brachycera</taxon>
        <taxon>Muscomorpha</taxon>
        <taxon>Tephritoidea</taxon>
        <taxon>Tephritidae</taxon>
        <taxon>Zeugodacus</taxon>
        <taxon>Zeugodacus</taxon>
    </lineage>
</organism>
<evidence type="ECO:0000256" key="5">
    <source>
        <dbReference type="ARBA" id="ARBA00023136"/>
    </source>
</evidence>
<proteinExistence type="inferred from homology"/>
<evidence type="ECO:0000256" key="4">
    <source>
        <dbReference type="ARBA" id="ARBA00022989"/>
    </source>
</evidence>
<comment type="similarity">
    <text evidence="2 6">Belongs to the peroxisomal membrane protein PXMP2/4 family.</text>
</comment>
<evidence type="ECO:0000256" key="3">
    <source>
        <dbReference type="ARBA" id="ARBA00022692"/>
    </source>
</evidence>
<dbReference type="InterPro" id="IPR007248">
    <property type="entry name" value="Mpv17_PMP22"/>
</dbReference>
<keyword evidence="3 6" id="KW-0812">Transmembrane</keyword>
<evidence type="ECO:0000256" key="2">
    <source>
        <dbReference type="ARBA" id="ARBA00006824"/>
    </source>
</evidence>
<dbReference type="PANTHER" id="PTHR11266:SF75">
    <property type="entry name" value="IP10007P-RELATED"/>
    <property type="match status" value="1"/>
</dbReference>
<reference evidence="8" key="2">
    <citation type="journal article" date="2015" name="Gigascience">
        <title>Reconstructing a comprehensive transcriptome assembly of a white-pupal translocated strain of the pest fruit fly Bactrocera cucurbitae.</title>
        <authorList>
            <person name="Sim S.B."/>
            <person name="Calla B."/>
            <person name="Hall B."/>
            <person name="DeRego T."/>
            <person name="Geib S.M."/>
        </authorList>
    </citation>
    <scope>NUCLEOTIDE SEQUENCE</scope>
</reference>
<dbReference type="Pfam" id="PF04117">
    <property type="entry name" value="Mpv17_PMP22"/>
    <property type="match status" value="1"/>
</dbReference>
<evidence type="ECO:0000256" key="7">
    <source>
        <dbReference type="SAM" id="MobiDB-lite"/>
    </source>
</evidence>
<name>A0A0A1X3L9_ZEUCU</name>
<dbReference type="OrthoDB" id="430207at2759"/>
<feature type="transmembrane region" description="Helical" evidence="6">
    <location>
        <begin position="57"/>
        <end position="76"/>
    </location>
</feature>
<dbReference type="AlphaFoldDB" id="A0A0A1X3L9"/>
<feature type="compositionally biased region" description="Polar residues" evidence="7">
    <location>
        <begin position="197"/>
        <end position="206"/>
    </location>
</feature>
<evidence type="ECO:0000256" key="6">
    <source>
        <dbReference type="RuleBase" id="RU363053"/>
    </source>
</evidence>
<accession>A0A0A1X3L9</accession>
<keyword evidence="4 6" id="KW-1133">Transmembrane helix</keyword>
<gene>
    <name evidence="8" type="primary">DDB_G0290631_2</name>
    <name evidence="8" type="ORF">g.7624</name>
</gene>
<dbReference type="EMBL" id="GBXI01008811">
    <property type="protein sequence ID" value="JAD05481.1"/>
    <property type="molecule type" value="Transcribed_RNA"/>
</dbReference>
<dbReference type="GO" id="GO:0005739">
    <property type="term" value="C:mitochondrion"/>
    <property type="evidence" value="ECO:0007669"/>
    <property type="project" value="TreeGrafter"/>
</dbReference>
<comment type="caution">
    <text evidence="6">Lacks conserved residue(s) required for the propagation of feature annotation.</text>
</comment>
<reference evidence="8" key="1">
    <citation type="submission" date="2014-11" db="EMBL/GenBank/DDBJ databases">
        <authorList>
            <person name="Geib S."/>
        </authorList>
    </citation>
    <scope>NUCLEOTIDE SEQUENCE</scope>
</reference>
<protein>
    <submittedName>
        <fullName evidence="8">PXMP2/4 family protein 4</fullName>
    </submittedName>
</protein>
<keyword evidence="5 6" id="KW-0472">Membrane</keyword>